<organism evidence="10 11">
    <name type="scientific">Halorubrum ezzemoulense</name>
    <name type="common">Halorubrum chaoviator</name>
    <dbReference type="NCBI Taxonomy" id="337243"/>
    <lineage>
        <taxon>Archaea</taxon>
        <taxon>Methanobacteriati</taxon>
        <taxon>Methanobacteriota</taxon>
        <taxon>Stenosarchaea group</taxon>
        <taxon>Halobacteria</taxon>
        <taxon>Halobacteriales</taxon>
        <taxon>Haloferacaceae</taxon>
        <taxon>Halorubrum</taxon>
    </lineage>
</organism>
<evidence type="ECO:0000256" key="2">
    <source>
        <dbReference type="ARBA" id="ARBA00022475"/>
    </source>
</evidence>
<reference evidence="10 11" key="1">
    <citation type="journal article" date="2014" name="Front. Microbiol.">
        <title>Population and genomic analysis of the genus Halorubrum.</title>
        <authorList>
            <person name="Fullmer M.S."/>
            <person name="Soucy S.M."/>
            <person name="Swithers K.S."/>
            <person name="Makkay A.M."/>
            <person name="Wheeler R."/>
            <person name="Ventosa A."/>
            <person name="Gogarten J.P."/>
            <person name="Papke R.T."/>
        </authorList>
    </citation>
    <scope>NUCLEOTIDE SEQUENCE [LARGE SCALE GENOMIC DNA]</scope>
    <source>
        <strain evidence="10 11">Ec15</strain>
    </source>
</reference>
<feature type="transmembrane region" description="Helical" evidence="8">
    <location>
        <begin position="293"/>
        <end position="311"/>
    </location>
</feature>
<dbReference type="EMBL" id="NHPD01000012">
    <property type="protein sequence ID" value="OYR75719.1"/>
    <property type="molecule type" value="Genomic_DNA"/>
</dbReference>
<dbReference type="InterPro" id="IPR050297">
    <property type="entry name" value="LipidA_mod_glycosyltrf_83"/>
</dbReference>
<evidence type="ECO:0000256" key="7">
    <source>
        <dbReference type="ARBA" id="ARBA00023136"/>
    </source>
</evidence>
<dbReference type="PANTHER" id="PTHR33908">
    <property type="entry name" value="MANNOSYLTRANSFERASE YKCB-RELATED"/>
    <property type="match status" value="1"/>
</dbReference>
<feature type="transmembrane region" description="Helical" evidence="8">
    <location>
        <begin position="317"/>
        <end position="338"/>
    </location>
</feature>
<accession>A0A256K3K6</accession>
<keyword evidence="3" id="KW-0328">Glycosyltransferase</keyword>
<name>A0A256K3K6_HALEZ</name>
<feature type="transmembrane region" description="Helical" evidence="8">
    <location>
        <begin position="95"/>
        <end position="115"/>
    </location>
</feature>
<feature type="transmembrane region" description="Helical" evidence="8">
    <location>
        <begin position="136"/>
        <end position="158"/>
    </location>
</feature>
<feature type="transmembrane region" description="Helical" evidence="8">
    <location>
        <begin position="260"/>
        <end position="281"/>
    </location>
</feature>
<dbReference type="Proteomes" id="UP000216925">
    <property type="component" value="Unassembled WGS sequence"/>
</dbReference>
<feature type="transmembrane region" description="Helical" evidence="8">
    <location>
        <begin position="211"/>
        <end position="229"/>
    </location>
</feature>
<keyword evidence="7 8" id="KW-0472">Membrane</keyword>
<dbReference type="RefSeq" id="WP_094494418.1">
    <property type="nucleotide sequence ID" value="NZ_NHPD01000012.1"/>
</dbReference>
<evidence type="ECO:0000256" key="6">
    <source>
        <dbReference type="ARBA" id="ARBA00022989"/>
    </source>
</evidence>
<evidence type="ECO:0000313" key="10">
    <source>
        <dbReference type="EMBL" id="OYR75719.1"/>
    </source>
</evidence>
<comment type="subcellular location">
    <subcellularLocation>
        <location evidence="1">Cell membrane</location>
        <topology evidence="1">Multi-pass membrane protein</topology>
    </subcellularLocation>
</comment>
<feature type="transmembrane region" description="Helical" evidence="8">
    <location>
        <begin position="350"/>
        <end position="371"/>
    </location>
</feature>
<evidence type="ECO:0000256" key="8">
    <source>
        <dbReference type="SAM" id="Phobius"/>
    </source>
</evidence>
<protein>
    <recommendedName>
        <fullName evidence="9">Glycosyltransferase RgtA/B/C/D-like domain-containing protein</fullName>
    </recommendedName>
</protein>
<feature type="domain" description="Glycosyltransferase RgtA/B/C/D-like" evidence="9">
    <location>
        <begin position="91"/>
        <end position="221"/>
    </location>
</feature>
<keyword evidence="4" id="KW-0808">Transferase</keyword>
<evidence type="ECO:0000313" key="11">
    <source>
        <dbReference type="Proteomes" id="UP000216925"/>
    </source>
</evidence>
<dbReference type="PANTHER" id="PTHR33908:SF11">
    <property type="entry name" value="MEMBRANE PROTEIN"/>
    <property type="match status" value="1"/>
</dbReference>
<comment type="caution">
    <text evidence="10">The sequence shown here is derived from an EMBL/GenBank/DDBJ whole genome shotgun (WGS) entry which is preliminary data.</text>
</comment>
<keyword evidence="2" id="KW-1003">Cell membrane</keyword>
<dbReference type="InterPro" id="IPR038731">
    <property type="entry name" value="RgtA/B/C-like"/>
</dbReference>
<evidence type="ECO:0000256" key="1">
    <source>
        <dbReference type="ARBA" id="ARBA00004651"/>
    </source>
</evidence>
<evidence type="ECO:0000256" key="3">
    <source>
        <dbReference type="ARBA" id="ARBA00022676"/>
    </source>
</evidence>
<dbReference type="GO" id="GO:0008610">
    <property type="term" value="P:lipid biosynthetic process"/>
    <property type="evidence" value="ECO:0007669"/>
    <property type="project" value="UniProtKB-ARBA"/>
</dbReference>
<dbReference type="AlphaFoldDB" id="A0A256K3K6"/>
<proteinExistence type="predicted"/>
<feature type="transmembrane region" description="Helical" evidence="8">
    <location>
        <begin position="20"/>
        <end position="38"/>
    </location>
</feature>
<evidence type="ECO:0000256" key="4">
    <source>
        <dbReference type="ARBA" id="ARBA00022679"/>
    </source>
</evidence>
<dbReference type="Pfam" id="PF13231">
    <property type="entry name" value="PMT_2"/>
    <property type="match status" value="1"/>
</dbReference>
<evidence type="ECO:0000256" key="5">
    <source>
        <dbReference type="ARBA" id="ARBA00022692"/>
    </source>
</evidence>
<sequence length="492" mass="53595">MPSVKANNVLVSRIIRYLRYTPVVFVIPLLTRPIAIRYSPAREFAGYFQALSFLRDPITSFSYVVLQESDASLHLSSMVAAPIIGLGYYEAGRLVSLLAAILASVAIASIATDIFDNRAGLLAPVLLWANPYFIRYTWGIFPEAVSICLTSAALATMIKYNNSGNDQWYWASLSLAVLAVFNHGWEAIILLPLIVILLINREWGRATRTSITIIASLGFVTAITSLQSLPANTMQYAVWNTGVGIYPTEDWLGRWLDVSFIPFLFAFRTHMYITVPALIIWTWKARNFSTSACVMLGLFISGLSIPVLLPGGVNHAYYLWALILPVTLTAAAALSWIIQLTGDTLRSVDVQSITIGVIICCVVASGGYILIFEGSIGASGPANTNFATPAGSPTDDIRAGEKLQNIGVETRHDVVFVGDWDANASFVSVYREGAPRIFVYSKVPMRGTWHWGAVPGAKPTSPTLLNSTDAVNRSTCKAIIKKSGDSVHVESC</sequence>
<dbReference type="GO" id="GO:0005886">
    <property type="term" value="C:plasma membrane"/>
    <property type="evidence" value="ECO:0007669"/>
    <property type="project" value="UniProtKB-SubCell"/>
</dbReference>
<feature type="transmembrane region" description="Helical" evidence="8">
    <location>
        <begin position="170"/>
        <end position="199"/>
    </location>
</feature>
<evidence type="ECO:0000259" key="9">
    <source>
        <dbReference type="Pfam" id="PF13231"/>
    </source>
</evidence>
<keyword evidence="5 8" id="KW-0812">Transmembrane</keyword>
<gene>
    <name evidence="10" type="ORF">DJ76_01745</name>
</gene>
<keyword evidence="6 8" id="KW-1133">Transmembrane helix</keyword>
<dbReference type="GO" id="GO:0016763">
    <property type="term" value="F:pentosyltransferase activity"/>
    <property type="evidence" value="ECO:0007669"/>
    <property type="project" value="TreeGrafter"/>
</dbReference>